<organism evidence="4 5">
    <name type="scientific">Danionella cerebrum</name>
    <dbReference type="NCBI Taxonomy" id="2873325"/>
    <lineage>
        <taxon>Eukaryota</taxon>
        <taxon>Metazoa</taxon>
        <taxon>Chordata</taxon>
        <taxon>Craniata</taxon>
        <taxon>Vertebrata</taxon>
        <taxon>Euteleostomi</taxon>
        <taxon>Actinopterygii</taxon>
        <taxon>Neopterygii</taxon>
        <taxon>Teleostei</taxon>
        <taxon>Ostariophysi</taxon>
        <taxon>Cypriniformes</taxon>
        <taxon>Danionidae</taxon>
        <taxon>Danioninae</taxon>
        <taxon>Danionella</taxon>
    </lineage>
</organism>
<dbReference type="SUPFAM" id="SSF48452">
    <property type="entry name" value="TPR-like"/>
    <property type="match status" value="1"/>
</dbReference>
<gene>
    <name evidence="4" type="ORF">DNTS_033787</name>
</gene>
<dbReference type="Proteomes" id="UP000316079">
    <property type="component" value="Unassembled WGS sequence"/>
</dbReference>
<evidence type="ECO:0000259" key="3">
    <source>
        <dbReference type="Pfam" id="PF19179"/>
    </source>
</evidence>
<dbReference type="PANTHER" id="PTHR17550">
    <property type="entry name" value="E3 UBIQUITIN-PROTEIN LIGASE TTC3"/>
    <property type="match status" value="1"/>
</dbReference>
<dbReference type="InterPro" id="IPR043866">
    <property type="entry name" value="TTC3/DZIP3_dom"/>
</dbReference>
<dbReference type="UniPathway" id="UPA00143"/>
<dbReference type="STRING" id="623744.A0A553R3P4"/>
<feature type="domain" description="E3 ubiquitin-protein ligase TTC3/DZIP3" evidence="3">
    <location>
        <begin position="259"/>
        <end position="290"/>
    </location>
</feature>
<feature type="region of interest" description="Disordered" evidence="2">
    <location>
        <begin position="95"/>
        <end position="133"/>
    </location>
</feature>
<dbReference type="Pfam" id="PF19179">
    <property type="entry name" value="TTC3_DZIP3_dom"/>
    <property type="match status" value="1"/>
</dbReference>
<dbReference type="EMBL" id="SRMA01025255">
    <property type="protein sequence ID" value="TRY96799.1"/>
    <property type="molecule type" value="Genomic_DNA"/>
</dbReference>
<sequence>MKNKGNEYFQRKKKALGDGKRAMILEPMWAKGHYRFCDALFLLGEHQKALLFNRRAQDACASDQEGHKDLLQQLERFQTELQDSKGIACVHHEGKPDRFKDMKSDMSPRKPKKSTPVERTTPRTKLKAPEKENTSLELSLTELDKSVLLYGYATALLETGQPEELAQAEKLLTRLESSERKFQCLVHYGLGRVYLKENMFAKALERFSNALLMIQRNITPGKLTWPTSRTILQETQPAWLKEQLENLEQLCKFPPNPDAEFLKDCCLTPDCSGRIRHIIIFDSTGLVKCEFKATIPKIRAADRPRFKQQCSSIKKLKCKSDRKLRRKQQRLAARLSQQEKKEMISSDDFKEQIPLKGRASPRLTVYMDCVLNQLHQNRAMFEEEEVSEINMSCFLDALQPWLGLCVPECVLGEPGGMKLLVEVLLESRSRVCVRVFIQTLADKGDAQPRLQRWAQKINNAGLIAAEGFLSRHAALLSSLNFSHLLTFTPLLECLRDHLKSFSALSDSKNQALKVMEHLQQAPAKDKRLFIWSLEAHRQFYDSIHIALDQYFEDGGYGITADV</sequence>
<dbReference type="InterPro" id="IPR011990">
    <property type="entry name" value="TPR-like_helical_dom_sf"/>
</dbReference>
<dbReference type="SMART" id="SM00028">
    <property type="entry name" value="TPR"/>
    <property type="match status" value="2"/>
</dbReference>
<dbReference type="Gene3D" id="1.25.40.10">
    <property type="entry name" value="Tetratricopeptide repeat domain"/>
    <property type="match status" value="1"/>
</dbReference>
<evidence type="ECO:0000256" key="2">
    <source>
        <dbReference type="SAM" id="MobiDB-lite"/>
    </source>
</evidence>
<reference evidence="4 5" key="1">
    <citation type="journal article" date="2019" name="Sci. Data">
        <title>Hybrid genome assembly and annotation of Danionella translucida.</title>
        <authorList>
            <person name="Kadobianskyi M."/>
            <person name="Schulze L."/>
            <person name="Schuelke M."/>
            <person name="Judkewitz B."/>
        </authorList>
    </citation>
    <scope>NUCLEOTIDE SEQUENCE [LARGE SCALE GENOMIC DNA]</scope>
    <source>
        <strain evidence="4 5">Bolton</strain>
    </source>
</reference>
<evidence type="ECO:0000313" key="5">
    <source>
        <dbReference type="Proteomes" id="UP000316079"/>
    </source>
</evidence>
<dbReference type="PANTHER" id="PTHR17550:SF8">
    <property type="entry name" value="RING-TYPE E3 UBIQUITIN TRANSFERASE"/>
    <property type="match status" value="1"/>
</dbReference>
<evidence type="ECO:0000313" key="4">
    <source>
        <dbReference type="EMBL" id="TRY96799.1"/>
    </source>
</evidence>
<proteinExistence type="predicted"/>
<comment type="caution">
    <text evidence="4">The sequence shown here is derived from an EMBL/GenBank/DDBJ whole genome shotgun (WGS) entry which is preliminary data.</text>
</comment>
<protein>
    <recommendedName>
        <fullName evidence="3">E3 ubiquitin-protein ligase TTC3/DZIP3 domain-containing protein</fullName>
    </recommendedName>
</protein>
<dbReference type="PROSITE" id="PS50005">
    <property type="entry name" value="TPR"/>
    <property type="match status" value="1"/>
</dbReference>
<accession>A0A553R3P4</accession>
<evidence type="ECO:0000256" key="1">
    <source>
        <dbReference type="PROSITE-ProRule" id="PRU00339"/>
    </source>
</evidence>
<name>A0A553R3P4_9TELE</name>
<keyword evidence="5" id="KW-1185">Reference proteome</keyword>
<dbReference type="GO" id="GO:0016567">
    <property type="term" value="P:protein ubiquitination"/>
    <property type="evidence" value="ECO:0007669"/>
    <property type="project" value="UniProtKB-UniPathway"/>
</dbReference>
<feature type="repeat" description="TPR" evidence="1">
    <location>
        <begin position="184"/>
        <end position="217"/>
    </location>
</feature>
<dbReference type="InterPro" id="IPR019734">
    <property type="entry name" value="TPR_rpt"/>
</dbReference>
<keyword evidence="1" id="KW-0802">TPR repeat</keyword>
<feature type="compositionally biased region" description="Basic and acidic residues" evidence="2">
    <location>
        <begin position="95"/>
        <end position="108"/>
    </location>
</feature>
<dbReference type="AlphaFoldDB" id="A0A553R3P4"/>
<dbReference type="OrthoDB" id="8062037at2759"/>